<dbReference type="AlphaFoldDB" id="A0A8T0HBK5"/>
<keyword evidence="1" id="KW-0732">Signal</keyword>
<evidence type="ECO:0000256" key="1">
    <source>
        <dbReference type="SAM" id="SignalP"/>
    </source>
</evidence>
<accession>A0A8T0HBK5</accession>
<reference evidence="2" key="1">
    <citation type="submission" date="2020-06" db="EMBL/GenBank/DDBJ databases">
        <title>WGS assembly of Ceratodon purpureus strain R40.</title>
        <authorList>
            <person name="Carey S.B."/>
            <person name="Jenkins J."/>
            <person name="Shu S."/>
            <person name="Lovell J.T."/>
            <person name="Sreedasyam A."/>
            <person name="Maumus F."/>
            <person name="Tiley G.P."/>
            <person name="Fernandez-Pozo N."/>
            <person name="Barry K."/>
            <person name="Chen C."/>
            <person name="Wang M."/>
            <person name="Lipzen A."/>
            <person name="Daum C."/>
            <person name="Saski C.A."/>
            <person name="Payton A.C."/>
            <person name="Mcbreen J.C."/>
            <person name="Conrad R.E."/>
            <person name="Kollar L.M."/>
            <person name="Olsson S."/>
            <person name="Huttunen S."/>
            <person name="Landis J.B."/>
            <person name="Wickett N.J."/>
            <person name="Johnson M.G."/>
            <person name="Rensing S.A."/>
            <person name="Grimwood J."/>
            <person name="Schmutz J."/>
            <person name="Mcdaniel S.F."/>
        </authorList>
    </citation>
    <scope>NUCLEOTIDE SEQUENCE</scope>
    <source>
        <strain evidence="2">R40</strain>
    </source>
</reference>
<name>A0A8T0HBK5_CERPU</name>
<keyword evidence="3" id="KW-1185">Reference proteome</keyword>
<organism evidence="2 3">
    <name type="scientific">Ceratodon purpureus</name>
    <name type="common">Fire moss</name>
    <name type="synonym">Dicranum purpureum</name>
    <dbReference type="NCBI Taxonomy" id="3225"/>
    <lineage>
        <taxon>Eukaryota</taxon>
        <taxon>Viridiplantae</taxon>
        <taxon>Streptophyta</taxon>
        <taxon>Embryophyta</taxon>
        <taxon>Bryophyta</taxon>
        <taxon>Bryophytina</taxon>
        <taxon>Bryopsida</taxon>
        <taxon>Dicranidae</taxon>
        <taxon>Pseudoditrichales</taxon>
        <taxon>Ditrichaceae</taxon>
        <taxon>Ceratodon</taxon>
    </lineage>
</organism>
<protein>
    <recommendedName>
        <fullName evidence="4">Secreted protein</fullName>
    </recommendedName>
</protein>
<feature type="chain" id="PRO_5035885911" description="Secreted protein" evidence="1">
    <location>
        <begin position="23"/>
        <end position="64"/>
    </location>
</feature>
<evidence type="ECO:0000313" key="3">
    <source>
        <dbReference type="Proteomes" id="UP000822688"/>
    </source>
</evidence>
<proteinExistence type="predicted"/>
<feature type="signal peptide" evidence="1">
    <location>
        <begin position="1"/>
        <end position="22"/>
    </location>
</feature>
<evidence type="ECO:0000313" key="2">
    <source>
        <dbReference type="EMBL" id="KAG0568057.1"/>
    </source>
</evidence>
<dbReference type="EMBL" id="CM026428">
    <property type="protein sequence ID" value="KAG0568057.1"/>
    <property type="molecule type" value="Genomic_DNA"/>
</dbReference>
<comment type="caution">
    <text evidence="2">The sequence shown here is derived from an EMBL/GenBank/DDBJ whole genome shotgun (WGS) entry which is preliminary data.</text>
</comment>
<evidence type="ECO:0008006" key="4">
    <source>
        <dbReference type="Google" id="ProtNLM"/>
    </source>
</evidence>
<sequence length="64" mass="7746">MLSCFFISFFLFRSLFITMLLCHHDSYFISPQHNTLVFRKEEKMSVVWGDSIFDPELIFKYRVS</sequence>
<gene>
    <name evidence="2" type="ORF">KC19_7G183200</name>
</gene>
<dbReference type="Proteomes" id="UP000822688">
    <property type="component" value="Chromosome 7"/>
</dbReference>